<evidence type="ECO:0000313" key="2">
    <source>
        <dbReference type="EMBL" id="KAK4037759.1"/>
    </source>
</evidence>
<evidence type="ECO:0000256" key="1">
    <source>
        <dbReference type="SAM" id="MobiDB-lite"/>
    </source>
</evidence>
<feature type="region of interest" description="Disordered" evidence="1">
    <location>
        <begin position="1"/>
        <end position="49"/>
    </location>
</feature>
<reference evidence="2 3" key="1">
    <citation type="journal article" date="2023" name="Nucleic Acids Res.">
        <title>The hologenome of Daphnia magna reveals possible DNA methylation and microbiome-mediated evolution of the host genome.</title>
        <authorList>
            <person name="Chaturvedi A."/>
            <person name="Li X."/>
            <person name="Dhandapani V."/>
            <person name="Marshall H."/>
            <person name="Kissane S."/>
            <person name="Cuenca-Cambronero M."/>
            <person name="Asole G."/>
            <person name="Calvet F."/>
            <person name="Ruiz-Romero M."/>
            <person name="Marangio P."/>
            <person name="Guigo R."/>
            <person name="Rago D."/>
            <person name="Mirbahai L."/>
            <person name="Eastwood N."/>
            <person name="Colbourne J.K."/>
            <person name="Zhou J."/>
            <person name="Mallon E."/>
            <person name="Orsini L."/>
        </authorList>
    </citation>
    <scope>NUCLEOTIDE SEQUENCE [LARGE SCALE GENOMIC DNA]</scope>
    <source>
        <strain evidence="2">LRV0_1</strain>
    </source>
</reference>
<accession>A0ABR0B7U7</accession>
<dbReference type="Proteomes" id="UP001234178">
    <property type="component" value="Unassembled WGS sequence"/>
</dbReference>
<name>A0ABR0B7U7_9CRUS</name>
<comment type="caution">
    <text evidence="2">The sequence shown here is derived from an EMBL/GenBank/DDBJ whole genome shotgun (WGS) entry which is preliminary data.</text>
</comment>
<proteinExistence type="predicted"/>
<protein>
    <submittedName>
        <fullName evidence="2">Uncharacterized protein</fullName>
    </submittedName>
</protein>
<feature type="region of interest" description="Disordered" evidence="1">
    <location>
        <begin position="80"/>
        <end position="127"/>
    </location>
</feature>
<feature type="compositionally biased region" description="Polar residues" evidence="1">
    <location>
        <begin position="80"/>
        <end position="104"/>
    </location>
</feature>
<feature type="compositionally biased region" description="Basic and acidic residues" evidence="1">
    <location>
        <begin position="33"/>
        <end position="43"/>
    </location>
</feature>
<sequence>MWEEKGGPHEVNESAQRSSGRSQDGSHQTQEVAIKDLHPKYMDDLPDITDQQRQACEKWDLQFDTDHVEIVKFAIRYATSSRHSASSIGTPTSDVTISTTLSQKRSTRSALIDPSRQTSQRDMNIQK</sequence>
<feature type="compositionally biased region" description="Polar residues" evidence="1">
    <location>
        <begin position="13"/>
        <end position="31"/>
    </location>
</feature>
<dbReference type="EMBL" id="JAOYFB010000040">
    <property type="protein sequence ID" value="KAK4037759.1"/>
    <property type="molecule type" value="Genomic_DNA"/>
</dbReference>
<gene>
    <name evidence="2" type="ORF">OUZ56_029788</name>
</gene>
<organism evidence="2 3">
    <name type="scientific">Daphnia magna</name>
    <dbReference type="NCBI Taxonomy" id="35525"/>
    <lineage>
        <taxon>Eukaryota</taxon>
        <taxon>Metazoa</taxon>
        <taxon>Ecdysozoa</taxon>
        <taxon>Arthropoda</taxon>
        <taxon>Crustacea</taxon>
        <taxon>Branchiopoda</taxon>
        <taxon>Diplostraca</taxon>
        <taxon>Cladocera</taxon>
        <taxon>Anomopoda</taxon>
        <taxon>Daphniidae</taxon>
        <taxon>Daphnia</taxon>
    </lineage>
</organism>
<keyword evidence="3" id="KW-1185">Reference proteome</keyword>
<feature type="compositionally biased region" description="Basic and acidic residues" evidence="1">
    <location>
        <begin position="1"/>
        <end position="12"/>
    </location>
</feature>
<feature type="compositionally biased region" description="Polar residues" evidence="1">
    <location>
        <begin position="115"/>
        <end position="127"/>
    </location>
</feature>
<evidence type="ECO:0000313" key="3">
    <source>
        <dbReference type="Proteomes" id="UP001234178"/>
    </source>
</evidence>